<evidence type="ECO:0000256" key="1">
    <source>
        <dbReference type="SAM" id="SignalP"/>
    </source>
</evidence>
<protein>
    <submittedName>
        <fullName evidence="2">Uncharacterized protein</fullName>
    </submittedName>
</protein>
<name>A0AB94IET9_9GAMM</name>
<comment type="caution">
    <text evidence="2">The sequence shown here is derived from an EMBL/GenBank/DDBJ whole genome shotgun (WGS) entry which is preliminary data.</text>
</comment>
<accession>A0AB94IET9</accession>
<dbReference type="RefSeq" id="WP_024495325.1">
    <property type="nucleotide sequence ID" value="NZ_AWGA01000011.1"/>
</dbReference>
<sequence>MKKTFKQVLLVVSCMVIPFGSYANTNQDLAAKNLAEGAKRNLLSIYGKFPIKLDNVSQLTDITSSKQNIIYDYNVTMESGLLTSEILAEALKESQKDSVCSVPVFVQTFKENDLRFLYRYQFSDKKIIPVTLSIDDMCD</sequence>
<keyword evidence="3" id="KW-1185">Reference proteome</keyword>
<evidence type="ECO:0000313" key="2">
    <source>
        <dbReference type="EMBL" id="TEA28027.1"/>
    </source>
</evidence>
<reference evidence="2 3" key="1">
    <citation type="journal article" date="2014" name="Appl. Environ. Microbiol.">
        <title>Genomic features of a bumble bee symbiont reflect its host environment.</title>
        <authorList>
            <person name="Martinson V.G."/>
            <person name="Magoc T."/>
            <person name="Koch H."/>
            <person name="Salzberg S.L."/>
            <person name="Moran N.A."/>
        </authorList>
    </citation>
    <scope>NUCLEOTIDE SEQUENCE [LARGE SCALE GENOMIC DNA]</scope>
    <source>
        <strain evidence="2 3">Bimp</strain>
    </source>
</reference>
<organism evidence="2 3">
    <name type="scientific">Candidatus Schmidhempelia bombi str. Bimp</name>
    <dbReference type="NCBI Taxonomy" id="1387197"/>
    <lineage>
        <taxon>Bacteria</taxon>
        <taxon>Pseudomonadati</taxon>
        <taxon>Pseudomonadota</taxon>
        <taxon>Gammaproteobacteria</taxon>
        <taxon>Orbales</taxon>
        <taxon>Orbaceae</taxon>
        <taxon>Candidatus Schmidhempelia</taxon>
    </lineage>
</organism>
<proteinExistence type="predicted"/>
<dbReference type="AlphaFoldDB" id="A0AB94IET9"/>
<evidence type="ECO:0000313" key="3">
    <source>
        <dbReference type="Proteomes" id="UP000506160"/>
    </source>
</evidence>
<keyword evidence="1" id="KW-0732">Signal</keyword>
<feature type="signal peptide" evidence="1">
    <location>
        <begin position="1"/>
        <end position="23"/>
    </location>
</feature>
<dbReference type="Proteomes" id="UP000506160">
    <property type="component" value="Unassembled WGS sequence"/>
</dbReference>
<dbReference type="EMBL" id="AWGA01000011">
    <property type="protein sequence ID" value="TEA28027.1"/>
    <property type="molecule type" value="Genomic_DNA"/>
</dbReference>
<feature type="chain" id="PRO_5044495198" evidence="1">
    <location>
        <begin position="24"/>
        <end position="139"/>
    </location>
</feature>
<gene>
    <name evidence="2" type="ORF">O970_00975</name>
</gene>